<dbReference type="Proteomes" id="UP000756132">
    <property type="component" value="Chromosome 4"/>
</dbReference>
<dbReference type="OrthoDB" id="3650403at2759"/>
<organism evidence="2 3">
    <name type="scientific">Passalora fulva</name>
    <name type="common">Tomato leaf mold</name>
    <name type="synonym">Cladosporium fulvum</name>
    <dbReference type="NCBI Taxonomy" id="5499"/>
    <lineage>
        <taxon>Eukaryota</taxon>
        <taxon>Fungi</taxon>
        <taxon>Dikarya</taxon>
        <taxon>Ascomycota</taxon>
        <taxon>Pezizomycotina</taxon>
        <taxon>Dothideomycetes</taxon>
        <taxon>Dothideomycetidae</taxon>
        <taxon>Mycosphaerellales</taxon>
        <taxon>Mycosphaerellaceae</taxon>
        <taxon>Fulvia</taxon>
    </lineage>
</organism>
<dbReference type="EMBL" id="CP090166">
    <property type="protein sequence ID" value="UJO16306.1"/>
    <property type="molecule type" value="Genomic_DNA"/>
</dbReference>
<reference evidence="2" key="1">
    <citation type="submission" date="2021-12" db="EMBL/GenBank/DDBJ databases">
        <authorList>
            <person name="Zaccaron A."/>
            <person name="Stergiopoulos I."/>
        </authorList>
    </citation>
    <scope>NUCLEOTIDE SEQUENCE</scope>
    <source>
        <strain evidence="2">Race5_Kim</strain>
    </source>
</reference>
<name>A0A9Q8P7R1_PASFU</name>
<evidence type="ECO:0000256" key="1">
    <source>
        <dbReference type="SAM" id="MobiDB-lite"/>
    </source>
</evidence>
<accession>A0A9Q8P7R1</accession>
<gene>
    <name evidence="2" type="ORF">CLAFUR5_03950</name>
</gene>
<evidence type="ECO:0000313" key="2">
    <source>
        <dbReference type="EMBL" id="UJO16306.1"/>
    </source>
</evidence>
<dbReference type="Pfam" id="PF14223">
    <property type="entry name" value="Retrotran_gag_2"/>
    <property type="match status" value="1"/>
</dbReference>
<feature type="region of interest" description="Disordered" evidence="1">
    <location>
        <begin position="228"/>
        <end position="268"/>
    </location>
</feature>
<reference evidence="2" key="2">
    <citation type="journal article" date="2022" name="Microb. Genom.">
        <title>A chromosome-scale genome assembly of the tomato pathogen Cladosporium fulvum reveals a compartmentalized genome architecture and the presence of a dispensable chromosome.</title>
        <authorList>
            <person name="Zaccaron A.Z."/>
            <person name="Chen L.H."/>
            <person name="Samaras A."/>
            <person name="Stergiopoulos I."/>
        </authorList>
    </citation>
    <scope>NUCLEOTIDE SEQUENCE</scope>
    <source>
        <strain evidence="2">Race5_Kim</strain>
    </source>
</reference>
<proteinExistence type="predicted"/>
<evidence type="ECO:0000313" key="3">
    <source>
        <dbReference type="Proteomes" id="UP000756132"/>
    </source>
</evidence>
<feature type="compositionally biased region" description="Basic and acidic residues" evidence="1">
    <location>
        <begin position="258"/>
        <end position="268"/>
    </location>
</feature>
<protein>
    <submittedName>
        <fullName evidence="2">Uncharacterized protein</fullName>
    </submittedName>
</protein>
<keyword evidence="3" id="KW-1185">Reference proteome</keyword>
<dbReference type="AlphaFoldDB" id="A0A9Q8P7R1"/>
<feature type="compositionally biased region" description="Polar residues" evidence="1">
    <location>
        <begin position="232"/>
        <end position="243"/>
    </location>
</feature>
<sequence length="287" mass="32883">MESQSAFFAIDDLMEVSFDNIKGKTLKLQEEATTKEILNTPTWTRHNAVCNFSILSRITEEDEFELEGSCESGRAAEKWVYLWNKYSQVLLTHAHELTKQFVTFEMSEEFTIRSAWTHLVSLGKRIADVDPEGQHYRKADVRMTQLLSSLPPDYYVARDTIMAQPKMDHERTLKILEAQEARLDPSKAEYGMAATWVKPSGLARPLSCLLCEKDHLIKDCPSLPEARKVLRSHSQPPSSQNTTHVKKKRTPPPTSRRTPREKSSMEELKKMVKKLSSDMLSLQKNQA</sequence>